<dbReference type="EMBL" id="SSWX01000014">
    <property type="protein sequence ID" value="THJ32578.1"/>
    <property type="molecule type" value="Genomic_DNA"/>
</dbReference>
<dbReference type="InterPro" id="IPR047324">
    <property type="entry name" value="LbH_gamma_CA-like"/>
</dbReference>
<dbReference type="InterPro" id="IPR001451">
    <property type="entry name" value="Hexapep"/>
</dbReference>
<dbReference type="Proteomes" id="UP000306236">
    <property type="component" value="Unassembled WGS sequence"/>
</dbReference>
<dbReference type="RefSeq" id="WP_136406794.1">
    <property type="nucleotide sequence ID" value="NZ_SSWX01000014.1"/>
</dbReference>
<proteinExistence type="predicted"/>
<evidence type="ECO:0000313" key="1">
    <source>
        <dbReference type="EMBL" id="THJ32578.1"/>
    </source>
</evidence>
<dbReference type="PANTHER" id="PTHR13061:SF29">
    <property type="entry name" value="GAMMA CARBONIC ANHYDRASE-LIKE 1, MITOCHONDRIAL-RELATED"/>
    <property type="match status" value="1"/>
</dbReference>
<reference evidence="1 2" key="1">
    <citation type="submission" date="2019-04" db="EMBL/GenBank/DDBJ databases">
        <title>Lampropedia sp YIM MLB12 draf genome.</title>
        <authorList>
            <person name="Wang Y.-X."/>
        </authorList>
    </citation>
    <scope>NUCLEOTIDE SEQUENCE [LARGE SCALE GENOMIC DNA]</scope>
    <source>
        <strain evidence="1 2">YIM MLB12</strain>
    </source>
</reference>
<keyword evidence="2" id="KW-1185">Reference proteome</keyword>
<dbReference type="Gene3D" id="2.160.10.10">
    <property type="entry name" value="Hexapeptide repeat proteins"/>
    <property type="match status" value="1"/>
</dbReference>
<name>A0A4S5BRU1_9BURK</name>
<sequence>MPVWKLNGAAPQCAEDVFIAPGAQVVGQVTLEQGVSVWFNAVVRADNEPMHIGAHSNIQDGAVLHSDPGFPLVIGQSVTVGHQATVHGCTVGDGSLIGIGAVVLNGAVIGKNCLVGAGAVVTEGKVFPDRSLIVGAPAVLKRELSEEMVQHLQGNADHYVRNSQRYAEYLELLEPAPQEA</sequence>
<dbReference type="SUPFAM" id="SSF51161">
    <property type="entry name" value="Trimeric LpxA-like enzymes"/>
    <property type="match status" value="1"/>
</dbReference>
<dbReference type="OrthoDB" id="9803036at2"/>
<dbReference type="InterPro" id="IPR011004">
    <property type="entry name" value="Trimer_LpxA-like_sf"/>
</dbReference>
<evidence type="ECO:0000313" key="2">
    <source>
        <dbReference type="Proteomes" id="UP000306236"/>
    </source>
</evidence>
<dbReference type="CDD" id="cd04645">
    <property type="entry name" value="LbH_gamma_CA_like"/>
    <property type="match status" value="1"/>
</dbReference>
<dbReference type="InterPro" id="IPR050484">
    <property type="entry name" value="Transf_Hexapept/Carb_Anhydrase"/>
</dbReference>
<protein>
    <submittedName>
        <fullName evidence="1">Gamma carbonic anhydrase family protein</fullName>
    </submittedName>
</protein>
<accession>A0A4S5BRU1</accession>
<dbReference type="PANTHER" id="PTHR13061">
    <property type="entry name" value="DYNACTIN SUBUNIT P25"/>
    <property type="match status" value="1"/>
</dbReference>
<comment type="caution">
    <text evidence="1">The sequence shown here is derived from an EMBL/GenBank/DDBJ whole genome shotgun (WGS) entry which is preliminary data.</text>
</comment>
<gene>
    <name evidence="1" type="ORF">E8K88_11375</name>
</gene>
<dbReference type="Pfam" id="PF00132">
    <property type="entry name" value="Hexapep"/>
    <property type="match status" value="1"/>
</dbReference>
<organism evidence="1 2">
    <name type="scientific">Lampropedia aestuarii</name>
    <dbReference type="NCBI Taxonomy" id="2562762"/>
    <lineage>
        <taxon>Bacteria</taxon>
        <taxon>Pseudomonadati</taxon>
        <taxon>Pseudomonadota</taxon>
        <taxon>Betaproteobacteria</taxon>
        <taxon>Burkholderiales</taxon>
        <taxon>Comamonadaceae</taxon>
        <taxon>Lampropedia</taxon>
    </lineage>
</organism>
<dbReference type="AlphaFoldDB" id="A0A4S5BRU1"/>